<dbReference type="AlphaFoldDB" id="A0A1H0U6K0"/>
<keyword evidence="1" id="KW-1133">Transmembrane helix</keyword>
<gene>
    <name evidence="2" type="ORF">SAMN04489867_3164</name>
</gene>
<proteinExistence type="predicted"/>
<evidence type="ECO:0000256" key="1">
    <source>
        <dbReference type="SAM" id="Phobius"/>
    </source>
</evidence>
<dbReference type="Proteomes" id="UP000199077">
    <property type="component" value="Chromosome I"/>
</dbReference>
<keyword evidence="1" id="KW-0472">Membrane</keyword>
<evidence type="ECO:0000313" key="3">
    <source>
        <dbReference type="Proteomes" id="UP000199077"/>
    </source>
</evidence>
<dbReference type="OrthoDB" id="3789766at2"/>
<name>A0A1H0U6K0_9MICO</name>
<sequence length="285" mass="29735">MTTMRKVGAYGPAVVVSMLLAFVVGAVLPATVGLAVFVCGLATMLVLLVGAGESAAVRVLFRARDLSSAEAAALAPAVALLCQHGVPMGTLRLQVRDGAVPITAVGAGRSTVVVSAGLVAAVRDRQLPLDQEAAVLGHGAGVVLSGAVRSDLALEFWTLPWQALRGLADGLLLAFRWLPPVRWAWTGRFIVAAIAAAQAGAVQKWLVAAIITLVGALSYLVSPWERAWATTIRELGDEQVRQAGLAEALSRFLLRCSSSPEVHERVHALTGPAQRPQLAVVAPRA</sequence>
<reference evidence="3" key="1">
    <citation type="submission" date="2016-10" db="EMBL/GenBank/DDBJ databases">
        <authorList>
            <person name="Varghese N."/>
            <person name="Submissions S."/>
        </authorList>
    </citation>
    <scope>NUCLEOTIDE SEQUENCE [LARGE SCALE GENOMIC DNA]</scope>
    <source>
        <strain evidence="3">DSM 22329</strain>
    </source>
</reference>
<feature type="transmembrane region" description="Helical" evidence="1">
    <location>
        <begin position="181"/>
        <end position="199"/>
    </location>
</feature>
<keyword evidence="3" id="KW-1185">Reference proteome</keyword>
<keyword evidence="1" id="KW-0812">Transmembrane</keyword>
<evidence type="ECO:0000313" key="2">
    <source>
        <dbReference type="EMBL" id="SDP61912.1"/>
    </source>
</evidence>
<organism evidence="2 3">
    <name type="scientific">Pedococcus dokdonensis</name>
    <dbReference type="NCBI Taxonomy" id="443156"/>
    <lineage>
        <taxon>Bacteria</taxon>
        <taxon>Bacillati</taxon>
        <taxon>Actinomycetota</taxon>
        <taxon>Actinomycetes</taxon>
        <taxon>Micrococcales</taxon>
        <taxon>Intrasporangiaceae</taxon>
        <taxon>Pedococcus</taxon>
    </lineage>
</organism>
<protein>
    <submittedName>
        <fullName evidence="2">Uncharacterized protein</fullName>
    </submittedName>
</protein>
<dbReference type="STRING" id="443156.SAMN04489867_3164"/>
<dbReference type="EMBL" id="LT629711">
    <property type="protein sequence ID" value="SDP61912.1"/>
    <property type="molecule type" value="Genomic_DNA"/>
</dbReference>
<accession>A0A1H0U6K0</accession>
<dbReference type="RefSeq" id="WP_157693099.1">
    <property type="nucleotide sequence ID" value="NZ_LT629711.1"/>
</dbReference>
<feature type="transmembrane region" description="Helical" evidence="1">
    <location>
        <begin position="7"/>
        <end position="28"/>
    </location>
</feature>
<feature type="transmembrane region" description="Helical" evidence="1">
    <location>
        <begin position="205"/>
        <end position="224"/>
    </location>
</feature>
<feature type="transmembrane region" description="Helical" evidence="1">
    <location>
        <begin position="34"/>
        <end position="61"/>
    </location>
</feature>